<feature type="compositionally biased region" description="Polar residues" evidence="2">
    <location>
        <begin position="368"/>
        <end position="387"/>
    </location>
</feature>
<protein>
    <submittedName>
        <fullName evidence="4">Beta-glucosidase Adg3</fullName>
    </submittedName>
</protein>
<feature type="compositionally biased region" description="Polar residues" evidence="2">
    <location>
        <begin position="400"/>
        <end position="419"/>
    </location>
</feature>
<evidence type="ECO:0000256" key="3">
    <source>
        <dbReference type="SAM" id="SignalP"/>
    </source>
</evidence>
<dbReference type="Pfam" id="PF03856">
    <property type="entry name" value="SUN"/>
    <property type="match status" value="1"/>
</dbReference>
<comment type="similarity">
    <text evidence="1">Belongs to the SUN family.</text>
</comment>
<dbReference type="OMA" id="PYWSTIK"/>
<dbReference type="OrthoDB" id="5554151at2759"/>
<keyword evidence="3" id="KW-0732">Signal</keyword>
<gene>
    <name evidence="4" type="ORF">SOCG_02813</name>
</gene>
<feature type="compositionally biased region" description="Polar residues" evidence="2">
    <location>
        <begin position="431"/>
        <end position="440"/>
    </location>
</feature>
<keyword evidence="5" id="KW-1185">Reference proteome</keyword>
<dbReference type="EMBL" id="KE503206">
    <property type="protein sequence ID" value="EPX73594.1"/>
    <property type="molecule type" value="Genomic_DNA"/>
</dbReference>
<feature type="compositionally biased region" description="Low complexity" evidence="2">
    <location>
        <begin position="388"/>
        <end position="399"/>
    </location>
</feature>
<dbReference type="RefSeq" id="XP_013016757.1">
    <property type="nucleotide sequence ID" value="XM_013161303.1"/>
</dbReference>
<dbReference type="VEuPathDB" id="FungiDB:SOCG_02813"/>
<feature type="compositionally biased region" description="Polar residues" evidence="2">
    <location>
        <begin position="484"/>
        <end position="497"/>
    </location>
</feature>
<sequence>MYKGLLLFLLTWTDLQAVSAFPYNYGYDGPRHRHHHGSQKRDAVHCPFPYAEKMVAVTPKEGNAGWAISPNQYCTSGSWCPYACEPGYVMGQWSPQATSYSYPESMHGGLYCDHDGNAVKPFGDRDYCYPGVGNVFAIDKTGEGVSFCQTVLPGNEAMLIPTWISADSEQVLAVPDASYWVSTAAHYYINPPGVSTNEGCIWGTSEKPYGNWAPYVAGANMDENNITYVKLGANPIYLDDPYWSTIKPSFGLKLECEGDTCSGLPCYIDPREKGVQGCPDGSPNGAGNACFCVVGFQPGTKARIVVVDYSDQKTSSSSVSSYISSPTSTPVIASSTSINSSAFSSSFSPTSGFSTSIQTISNQSNTQASTSYVSSMPTPHINVTQTLPSDFSSSIPSSDTQTINQSLSSMTTAHTSTTDSGKDGYHKASGEISSEKTVSPTSFANVNAANQLMTNQGSQSNTSEEKFRPNSSIITATNSFGIDQSDISNSGWSTPTNVPMDPATTKNSPKHGPSKSSKSEEKTVSGITTSPTSASANIFLTTVTSYLNSASPVVHTFDGQETTTTTSVSVQNMHAKIQTAVPTLVVSEMVHETTTQYV</sequence>
<dbReference type="AlphaFoldDB" id="S9RHY3"/>
<evidence type="ECO:0000313" key="5">
    <source>
        <dbReference type="Proteomes" id="UP000016088"/>
    </source>
</evidence>
<dbReference type="InterPro" id="IPR053088">
    <property type="entry name" value="Beta-glucosidase/SUN-like"/>
</dbReference>
<feature type="signal peptide" evidence="3">
    <location>
        <begin position="1"/>
        <end position="20"/>
    </location>
</feature>
<name>S9RHY3_SCHOY</name>
<accession>S9RHY3</accession>
<dbReference type="HOGENOM" id="CLU_026108_2_0_1"/>
<organism evidence="4 5">
    <name type="scientific">Schizosaccharomyces octosporus (strain yFS286)</name>
    <name type="common">Fission yeast</name>
    <name type="synonym">Octosporomyces octosporus</name>
    <dbReference type="NCBI Taxonomy" id="483514"/>
    <lineage>
        <taxon>Eukaryota</taxon>
        <taxon>Fungi</taxon>
        <taxon>Dikarya</taxon>
        <taxon>Ascomycota</taxon>
        <taxon>Taphrinomycotina</taxon>
        <taxon>Schizosaccharomycetes</taxon>
        <taxon>Schizosaccharomycetales</taxon>
        <taxon>Schizosaccharomycetaceae</taxon>
        <taxon>Schizosaccharomyces</taxon>
    </lineage>
</organism>
<dbReference type="InterPro" id="IPR005556">
    <property type="entry name" value="SUN"/>
</dbReference>
<dbReference type="PANTHER" id="PTHR31654">
    <property type="entry name" value="SECRETED BETA-GLUCOSIDASE ADG3-RELATED"/>
    <property type="match status" value="1"/>
</dbReference>
<feature type="chain" id="PRO_5004556003" evidence="3">
    <location>
        <begin position="21"/>
        <end position="598"/>
    </location>
</feature>
<dbReference type="eggNOG" id="ENOG502QWHV">
    <property type="taxonomic scope" value="Eukaryota"/>
</dbReference>
<dbReference type="GeneID" id="25031787"/>
<reference evidence="4 5" key="1">
    <citation type="journal article" date="2011" name="Science">
        <title>Comparative functional genomics of the fission yeasts.</title>
        <authorList>
            <person name="Rhind N."/>
            <person name="Chen Z."/>
            <person name="Yassour M."/>
            <person name="Thompson D.A."/>
            <person name="Haas B.J."/>
            <person name="Habib N."/>
            <person name="Wapinski I."/>
            <person name="Roy S."/>
            <person name="Lin M.F."/>
            <person name="Heiman D.I."/>
            <person name="Young S.K."/>
            <person name="Furuya K."/>
            <person name="Guo Y."/>
            <person name="Pidoux A."/>
            <person name="Chen H.M."/>
            <person name="Robbertse B."/>
            <person name="Goldberg J.M."/>
            <person name="Aoki K."/>
            <person name="Bayne E.H."/>
            <person name="Berlin A.M."/>
            <person name="Desjardins C.A."/>
            <person name="Dobbs E."/>
            <person name="Dukaj L."/>
            <person name="Fan L."/>
            <person name="FitzGerald M.G."/>
            <person name="French C."/>
            <person name="Gujja S."/>
            <person name="Hansen K."/>
            <person name="Keifenheim D."/>
            <person name="Levin J.Z."/>
            <person name="Mosher R.A."/>
            <person name="Mueller C.A."/>
            <person name="Pfiffner J."/>
            <person name="Priest M."/>
            <person name="Russ C."/>
            <person name="Smialowska A."/>
            <person name="Swoboda P."/>
            <person name="Sykes S.M."/>
            <person name="Vaughn M."/>
            <person name="Vengrova S."/>
            <person name="Yoder R."/>
            <person name="Zeng Q."/>
            <person name="Allshire R."/>
            <person name="Baulcombe D."/>
            <person name="Birren B.W."/>
            <person name="Brown W."/>
            <person name="Ekwall K."/>
            <person name="Kellis M."/>
            <person name="Leatherwood J."/>
            <person name="Levin H."/>
            <person name="Margalit H."/>
            <person name="Martienssen R."/>
            <person name="Nieduszynski C.A."/>
            <person name="Spatafora J.W."/>
            <person name="Friedman N."/>
            <person name="Dalgaard J.Z."/>
            <person name="Baumann P."/>
            <person name="Niki H."/>
            <person name="Regev A."/>
            <person name="Nusbaum C."/>
        </authorList>
    </citation>
    <scope>NUCLEOTIDE SEQUENCE [LARGE SCALE GENOMIC DNA]</scope>
    <source>
        <strain evidence="5">yFS286</strain>
    </source>
</reference>
<dbReference type="GO" id="GO:0005576">
    <property type="term" value="C:extracellular region"/>
    <property type="evidence" value="ECO:0007669"/>
    <property type="project" value="EnsemblFungi"/>
</dbReference>
<feature type="region of interest" description="Disordered" evidence="2">
    <location>
        <begin position="484"/>
        <end position="531"/>
    </location>
</feature>
<dbReference type="PANTHER" id="PTHR31654:SF0">
    <property type="entry name" value="SECRETED BETA-GLUCOSIDASE ADG3-RELATED"/>
    <property type="match status" value="1"/>
</dbReference>
<evidence type="ECO:0000256" key="2">
    <source>
        <dbReference type="SAM" id="MobiDB-lite"/>
    </source>
</evidence>
<feature type="region of interest" description="Disordered" evidence="2">
    <location>
        <begin position="368"/>
        <end position="440"/>
    </location>
</feature>
<evidence type="ECO:0000256" key="1">
    <source>
        <dbReference type="ARBA" id="ARBA00010579"/>
    </source>
</evidence>
<dbReference type="Proteomes" id="UP000016088">
    <property type="component" value="Unassembled WGS sequence"/>
</dbReference>
<proteinExistence type="inferred from homology"/>
<feature type="compositionally biased region" description="Basic and acidic residues" evidence="2">
    <location>
        <begin position="420"/>
        <end position="429"/>
    </location>
</feature>
<evidence type="ECO:0000313" key="4">
    <source>
        <dbReference type="EMBL" id="EPX73594.1"/>
    </source>
</evidence>